<accession>A0AB39CCW9</accession>
<sequence length="223" mass="24882">MSKRKLAEKEALHFIDMFLPGSPNRDLLAAALKRMSDAEFEQWIANLESGAEYVTLYAPNLADVTLDIRRNYKIADELGFELFQQLRLTDQSTGQEYLTPNKHLIGMLPLRRQVQMLAKKRSIPGSNHVVDERSGQASGDSKGSRMSGPEIQVNISKGLKTAVLELVKFRGGDAEAYNQMNRQIMETGEASLSSIMAESPSIVKSNKTLSIYLSSMMLRNNLV</sequence>
<dbReference type="EMBL" id="PQ015378">
    <property type="protein sequence ID" value="XDJ14834.1"/>
    <property type="molecule type" value="Genomic_DNA"/>
</dbReference>
<protein>
    <submittedName>
        <fullName evidence="2">RNA polymerase beta subunit</fullName>
    </submittedName>
</protein>
<name>A0AB39CCW9_9VIRU</name>
<evidence type="ECO:0000256" key="1">
    <source>
        <dbReference type="SAM" id="MobiDB-lite"/>
    </source>
</evidence>
<evidence type="ECO:0000313" key="2">
    <source>
        <dbReference type="EMBL" id="XDJ14834.1"/>
    </source>
</evidence>
<feature type="region of interest" description="Disordered" evidence="1">
    <location>
        <begin position="126"/>
        <end position="148"/>
    </location>
</feature>
<proteinExistence type="predicted"/>
<organism evidence="2">
    <name type="scientific">Pseudomonas phage RVTF4</name>
    <dbReference type="NCBI Taxonomy" id="3236931"/>
    <lineage>
        <taxon>Viruses</taxon>
    </lineage>
</organism>
<reference evidence="2" key="1">
    <citation type="submission" date="2024-07" db="EMBL/GenBank/DDBJ databases">
        <authorList>
            <person name="Bringhurst R.M."/>
            <person name="Homer T.E."/>
        </authorList>
    </citation>
    <scope>NUCLEOTIDE SEQUENCE</scope>
</reference>